<keyword evidence="7 18" id="KW-0406">Ion transport</keyword>
<dbReference type="InterPro" id="IPR006201">
    <property type="entry name" value="Neur_channel"/>
</dbReference>
<evidence type="ECO:0000256" key="3">
    <source>
        <dbReference type="ARBA" id="ARBA00022692"/>
    </source>
</evidence>
<comment type="caution">
    <text evidence="21">The sequence shown here is derived from an EMBL/GenBank/DDBJ whole genome shotgun (WGS) entry which is preliminary data.</text>
</comment>
<evidence type="ECO:0000256" key="9">
    <source>
        <dbReference type="ARBA" id="ARBA00023157"/>
    </source>
</evidence>
<evidence type="ECO:0000256" key="8">
    <source>
        <dbReference type="ARBA" id="ARBA00023136"/>
    </source>
</evidence>
<evidence type="ECO:0000256" key="17">
    <source>
        <dbReference type="ARBA" id="ARBA00034104"/>
    </source>
</evidence>
<evidence type="ECO:0000259" key="19">
    <source>
        <dbReference type="Pfam" id="PF02931"/>
    </source>
</evidence>
<dbReference type="Gene3D" id="2.70.170.10">
    <property type="entry name" value="Neurotransmitter-gated ion-channel ligand-binding domain"/>
    <property type="match status" value="1"/>
</dbReference>
<sequence length="376" mass="44218">MFSVEHKIVYALFYADISNLKWKDDRLAFDAPYSQISLSMKMLELIWKPDTYFLNGKESYLHKIPTSNRLVRLSKDGSVLYSSRLTIKASCPMNLQDFPLDKQICPLWIGSFSYSDQEVTYRWKTKGDSVDWKPIQIDNGVVLSQFDLLGTDWNHTRYIYQDNFVYKFIGMNIGLKRHTGYYLLQVYIPCFMLVILSWVSFYLNREATSDRSCIGIMCVLSLATLSFDVRNDIPNVPYVTALDWFLIMCYLFLFASLLEFTLVHYFTKVGYGDNLISNDPDSHDEQSINEELSHQNSANLPSIEKIHQYKSKKKLKYYLQMFWKCLTSDSIFKEELKKRAHFKGINSVSKCDKMARLFFPASFFILNLIYWCVYYF</sequence>
<keyword evidence="9" id="KW-1015">Disulfide bond</keyword>
<evidence type="ECO:0000256" key="7">
    <source>
        <dbReference type="ARBA" id="ARBA00023065"/>
    </source>
</evidence>
<feature type="domain" description="Neurotransmitter-gated ion-channel transmembrane" evidence="20">
    <location>
        <begin position="186"/>
        <end position="267"/>
    </location>
</feature>
<dbReference type="GO" id="GO:0045211">
    <property type="term" value="C:postsynaptic membrane"/>
    <property type="evidence" value="ECO:0007669"/>
    <property type="project" value="UniProtKB-SubCell"/>
</dbReference>
<evidence type="ECO:0000256" key="14">
    <source>
        <dbReference type="ARBA" id="ARBA00023257"/>
    </source>
</evidence>
<dbReference type="InterPro" id="IPR001390">
    <property type="entry name" value="GABAAa_rcpt"/>
</dbReference>
<evidence type="ECO:0000256" key="12">
    <source>
        <dbReference type="ARBA" id="ARBA00023180"/>
    </source>
</evidence>
<dbReference type="InterPro" id="IPR036734">
    <property type="entry name" value="Neur_chan_lig-bd_sf"/>
</dbReference>
<dbReference type="InterPro" id="IPR018000">
    <property type="entry name" value="Neurotransmitter_ion_chnl_CS"/>
</dbReference>
<dbReference type="PANTHER" id="PTHR18945">
    <property type="entry name" value="NEUROTRANSMITTER GATED ION CHANNEL"/>
    <property type="match status" value="1"/>
</dbReference>
<keyword evidence="4" id="KW-0732">Signal</keyword>
<gene>
    <name evidence="21" type="ORF">BpHYR1_023089</name>
</gene>
<dbReference type="InterPro" id="IPR036719">
    <property type="entry name" value="Neuro-gated_channel_TM_sf"/>
</dbReference>
<evidence type="ECO:0000259" key="20">
    <source>
        <dbReference type="Pfam" id="PF02932"/>
    </source>
</evidence>
<keyword evidence="1 18" id="KW-0813">Transport</keyword>
<dbReference type="InterPro" id="IPR006029">
    <property type="entry name" value="Neurotrans-gated_channel_TM"/>
</dbReference>
<keyword evidence="14" id="KW-0628">Postsynaptic cell membrane</keyword>
<feature type="transmembrane region" description="Helical" evidence="18">
    <location>
        <begin position="181"/>
        <end position="203"/>
    </location>
</feature>
<evidence type="ECO:0000256" key="5">
    <source>
        <dbReference type="ARBA" id="ARBA00022989"/>
    </source>
</evidence>
<evidence type="ECO:0000313" key="22">
    <source>
        <dbReference type="Proteomes" id="UP000276133"/>
    </source>
</evidence>
<dbReference type="Gene3D" id="1.20.58.390">
    <property type="entry name" value="Neurotransmitter-gated ion-channel transmembrane domain"/>
    <property type="match status" value="1"/>
</dbReference>
<dbReference type="InterPro" id="IPR006202">
    <property type="entry name" value="Neur_chan_lig-bd"/>
</dbReference>
<dbReference type="Pfam" id="PF02931">
    <property type="entry name" value="Neur_chan_LBD"/>
    <property type="match status" value="1"/>
</dbReference>
<evidence type="ECO:0000313" key="21">
    <source>
        <dbReference type="EMBL" id="RMZ97983.1"/>
    </source>
</evidence>
<keyword evidence="15" id="KW-1071">Ligand-gated ion channel</keyword>
<dbReference type="InterPro" id="IPR006028">
    <property type="entry name" value="GABAA/Glycine_rcpt"/>
</dbReference>
<dbReference type="PRINTS" id="PR00253">
    <property type="entry name" value="GABAARECEPTR"/>
</dbReference>
<dbReference type="CDD" id="cd19049">
    <property type="entry name" value="LGIC_TM_anion"/>
    <property type="match status" value="1"/>
</dbReference>
<evidence type="ECO:0000256" key="16">
    <source>
        <dbReference type="ARBA" id="ARBA00023303"/>
    </source>
</evidence>
<evidence type="ECO:0000256" key="13">
    <source>
        <dbReference type="ARBA" id="ARBA00023214"/>
    </source>
</evidence>
<evidence type="ECO:0000256" key="18">
    <source>
        <dbReference type="RuleBase" id="RU000687"/>
    </source>
</evidence>
<dbReference type="PRINTS" id="PR00252">
    <property type="entry name" value="NRIONCHANNEL"/>
</dbReference>
<keyword evidence="22" id="KW-1185">Reference proteome</keyword>
<keyword evidence="3 18" id="KW-0812">Transmembrane</keyword>
<evidence type="ECO:0000256" key="11">
    <source>
        <dbReference type="ARBA" id="ARBA00023173"/>
    </source>
</evidence>
<dbReference type="GO" id="GO:0005254">
    <property type="term" value="F:chloride channel activity"/>
    <property type="evidence" value="ECO:0007669"/>
    <property type="project" value="UniProtKB-KW"/>
</dbReference>
<comment type="similarity">
    <text evidence="18">Belongs to the ligand-gated ion channel (TC 1.A.9) family.</text>
</comment>
<keyword evidence="12" id="KW-0325">Glycoprotein</keyword>
<keyword evidence="8 18" id="KW-0472">Membrane</keyword>
<dbReference type="SUPFAM" id="SSF90112">
    <property type="entry name" value="Neurotransmitter-gated ion-channel transmembrane pore"/>
    <property type="match status" value="1"/>
</dbReference>
<name>A0A3M7PG40_BRAPC</name>
<dbReference type="STRING" id="10195.A0A3M7PG40"/>
<dbReference type="GO" id="GO:0004890">
    <property type="term" value="F:GABA-A receptor activity"/>
    <property type="evidence" value="ECO:0007669"/>
    <property type="project" value="InterPro"/>
</dbReference>
<keyword evidence="10 21" id="KW-0675">Receptor</keyword>
<dbReference type="EMBL" id="REGN01011045">
    <property type="protein sequence ID" value="RMZ97983.1"/>
    <property type="molecule type" value="Genomic_DNA"/>
</dbReference>
<keyword evidence="2" id="KW-1003">Cell membrane</keyword>
<keyword evidence="16 18" id="KW-0407">Ion channel</keyword>
<feature type="transmembrane region" description="Helical" evidence="18">
    <location>
        <begin position="241"/>
        <end position="266"/>
    </location>
</feature>
<protein>
    <submittedName>
        <fullName evidence="21">Gamma-aminobutyric acid receptor alpha-like</fullName>
    </submittedName>
</protein>
<keyword evidence="5 18" id="KW-1133">Transmembrane helix</keyword>
<reference evidence="21 22" key="1">
    <citation type="journal article" date="2018" name="Sci. Rep.">
        <title>Genomic signatures of local adaptation to the degree of environmental predictability in rotifers.</title>
        <authorList>
            <person name="Franch-Gras L."/>
            <person name="Hahn C."/>
            <person name="Garcia-Roger E.M."/>
            <person name="Carmona M.J."/>
            <person name="Serra M."/>
            <person name="Gomez A."/>
        </authorList>
    </citation>
    <scope>NUCLEOTIDE SEQUENCE [LARGE SCALE GENOMIC DNA]</scope>
    <source>
        <strain evidence="21">HYR1</strain>
    </source>
</reference>
<evidence type="ECO:0000256" key="4">
    <source>
        <dbReference type="ARBA" id="ARBA00022729"/>
    </source>
</evidence>
<dbReference type="InterPro" id="IPR038050">
    <property type="entry name" value="Neuro_actylchol_rec"/>
</dbReference>
<evidence type="ECO:0000256" key="6">
    <source>
        <dbReference type="ARBA" id="ARBA00023018"/>
    </source>
</evidence>
<keyword evidence="11" id="KW-0869">Chloride channel</keyword>
<dbReference type="PROSITE" id="PS00236">
    <property type="entry name" value="NEUROTR_ION_CHANNEL"/>
    <property type="match status" value="1"/>
</dbReference>
<dbReference type="SUPFAM" id="SSF63712">
    <property type="entry name" value="Nicotinic receptor ligand binding domain-like"/>
    <property type="match status" value="1"/>
</dbReference>
<evidence type="ECO:0000256" key="2">
    <source>
        <dbReference type="ARBA" id="ARBA00022475"/>
    </source>
</evidence>
<proteinExistence type="inferred from homology"/>
<organism evidence="21 22">
    <name type="scientific">Brachionus plicatilis</name>
    <name type="common">Marine rotifer</name>
    <name type="synonym">Brachionus muelleri</name>
    <dbReference type="NCBI Taxonomy" id="10195"/>
    <lineage>
        <taxon>Eukaryota</taxon>
        <taxon>Metazoa</taxon>
        <taxon>Spiralia</taxon>
        <taxon>Gnathifera</taxon>
        <taxon>Rotifera</taxon>
        <taxon>Eurotatoria</taxon>
        <taxon>Monogononta</taxon>
        <taxon>Pseudotrocha</taxon>
        <taxon>Ploima</taxon>
        <taxon>Brachionidae</taxon>
        <taxon>Brachionus</taxon>
    </lineage>
</organism>
<comment type="subcellular location">
    <subcellularLocation>
        <location evidence="17">Postsynaptic cell membrane</location>
        <topology evidence="17">Multi-pass membrane protein</topology>
    </subcellularLocation>
</comment>
<feature type="domain" description="Neurotransmitter-gated ion-channel ligand-binding" evidence="19">
    <location>
        <begin position="19"/>
        <end position="179"/>
    </location>
</feature>
<dbReference type="OrthoDB" id="203862at2759"/>
<feature type="transmembrane region" description="Helical" evidence="18">
    <location>
        <begin position="209"/>
        <end position="229"/>
    </location>
</feature>
<keyword evidence="13" id="KW-0868">Chloride</keyword>
<dbReference type="GO" id="GO:0005230">
    <property type="term" value="F:extracellular ligand-gated monoatomic ion channel activity"/>
    <property type="evidence" value="ECO:0007669"/>
    <property type="project" value="InterPro"/>
</dbReference>
<evidence type="ECO:0000256" key="1">
    <source>
        <dbReference type="ARBA" id="ARBA00022448"/>
    </source>
</evidence>
<dbReference type="GO" id="GO:0034707">
    <property type="term" value="C:chloride channel complex"/>
    <property type="evidence" value="ECO:0007669"/>
    <property type="project" value="UniProtKB-KW"/>
</dbReference>
<evidence type="ECO:0000256" key="10">
    <source>
        <dbReference type="ARBA" id="ARBA00023170"/>
    </source>
</evidence>
<accession>A0A3M7PG40</accession>
<feature type="transmembrane region" description="Helical" evidence="18">
    <location>
        <begin position="357"/>
        <end position="375"/>
    </location>
</feature>
<evidence type="ECO:0000256" key="15">
    <source>
        <dbReference type="ARBA" id="ARBA00023286"/>
    </source>
</evidence>
<dbReference type="AlphaFoldDB" id="A0A3M7PG40"/>
<dbReference type="PRINTS" id="PR01079">
    <property type="entry name" value="GABAARALPHA"/>
</dbReference>
<dbReference type="Proteomes" id="UP000276133">
    <property type="component" value="Unassembled WGS sequence"/>
</dbReference>
<dbReference type="Pfam" id="PF02932">
    <property type="entry name" value="Neur_chan_memb"/>
    <property type="match status" value="1"/>
</dbReference>
<keyword evidence="6" id="KW-0770">Synapse</keyword>